<evidence type="ECO:0000256" key="3">
    <source>
        <dbReference type="ARBA" id="ARBA00023295"/>
    </source>
</evidence>
<gene>
    <name evidence="7" type="ORF">AABB81_08840</name>
</gene>
<dbReference type="Proteomes" id="UP001474120">
    <property type="component" value="Unassembled WGS sequence"/>
</dbReference>
<feature type="domain" description="Glycoside hydrolase family 5 C-terminal" evidence="6">
    <location>
        <begin position="614"/>
        <end position="692"/>
    </location>
</feature>
<proteinExistence type="inferred from homology"/>
<dbReference type="InterPro" id="IPR017853">
    <property type="entry name" value="GH"/>
</dbReference>
<comment type="caution">
    <text evidence="7">The sequence shown here is derived from an EMBL/GenBank/DDBJ whole genome shotgun (WGS) entry which is preliminary data.</text>
</comment>
<evidence type="ECO:0000313" key="7">
    <source>
        <dbReference type="EMBL" id="MEL4455997.1"/>
    </source>
</evidence>
<dbReference type="InterPro" id="IPR052066">
    <property type="entry name" value="Glycosphingolipid_Hydrolases"/>
</dbReference>
<evidence type="ECO:0000313" key="8">
    <source>
        <dbReference type="Proteomes" id="UP001474120"/>
    </source>
</evidence>
<dbReference type="SUPFAM" id="SSF51445">
    <property type="entry name" value="(Trans)glycosidases"/>
    <property type="match status" value="1"/>
</dbReference>
<dbReference type="EMBL" id="JBCDNA010000002">
    <property type="protein sequence ID" value="MEL4455997.1"/>
    <property type="molecule type" value="Genomic_DNA"/>
</dbReference>
<keyword evidence="4" id="KW-0472">Membrane</keyword>
<feature type="transmembrane region" description="Helical" evidence="4">
    <location>
        <begin position="7"/>
        <end position="28"/>
    </location>
</feature>
<sequence>MKKIFKILAGFLLTLIIIAGIALLYLFYDPSEESASTEGLIKVSSDDIEKLTDSQTAYSEQVDTITDSKSNIMADGSWFKDHTGRTMFLRGINLGGSSKVPYTPYMATHVKEGFFNGKAVSFIGRPFPLDEADVHFNRLKKWGFHFIRFIVTWEAIEHEGPGIYDESYLDYIVQIIRKAEKHNLNVFIDPHQDVWSRYSGGDGAPMWTFEAAGMDVTKFQDTGAALLHNLHGDPFPGMIWYTNNFKLAAANMFTLFFGGNQFAPQVKVQDTIPIQEYLQDHFINAMKQVALKLKDEPNVVGFEFLNEPSAGFIGVKDLNEPMNTNYFGNAPTPSESMFLGDGISTEVKTFQLGRFGMNEGDPKVLNPDGLSIWKTSKGCIWKQNGVWEQDKEGNPKVLKPDYFARINGRTVDFSSDYFKPAIDRYADTIRSINSNWLIFIEPVLFPEHLSLPVWSEEKASRFVNASHWYDGITLGTGRFTPWLGIDYETGELTFGKRNVKLLFENMFASVKLGTKKSLGEAPSLIGETGIPFDMNDKEAFKTGNFESQEKAFDRVFKAMEKNLLNYTLWNYTADNTNERGDQWNGEDLSIFSPDQQKDPGDIDSGGRALDAVIRPYPYKVTGRILEYNFFREEKEFYLKFELDKSINEPTEIFIPDFHYGNGYSVWTTGGKLIEDAENDMLMFYPDTERKEQIVIVRGLEM</sequence>
<evidence type="ECO:0000259" key="5">
    <source>
        <dbReference type="Pfam" id="PF00150"/>
    </source>
</evidence>
<organism evidence="7 8">
    <name type="scientific">Lutimonas vermicola</name>
    <dbReference type="NCBI Taxonomy" id="414288"/>
    <lineage>
        <taxon>Bacteria</taxon>
        <taxon>Pseudomonadati</taxon>
        <taxon>Bacteroidota</taxon>
        <taxon>Flavobacteriia</taxon>
        <taxon>Flavobacteriales</taxon>
        <taxon>Flavobacteriaceae</taxon>
        <taxon>Lutimonas</taxon>
    </lineage>
</organism>
<dbReference type="Gene3D" id="2.60.40.1180">
    <property type="entry name" value="Golgi alpha-mannosidase II"/>
    <property type="match status" value="1"/>
</dbReference>
<dbReference type="Gene3D" id="3.20.20.80">
    <property type="entry name" value="Glycosidases"/>
    <property type="match status" value="1"/>
</dbReference>
<evidence type="ECO:0000256" key="2">
    <source>
        <dbReference type="ARBA" id="ARBA00022801"/>
    </source>
</evidence>
<dbReference type="PANTHER" id="PTHR31308">
    <property type="match status" value="1"/>
</dbReference>
<feature type="domain" description="Glycoside hydrolase family 5" evidence="5">
    <location>
        <begin position="133"/>
        <end position="310"/>
    </location>
</feature>
<protein>
    <submittedName>
        <fullName evidence="7">Cellulase family glycosylhydrolase</fullName>
    </submittedName>
</protein>
<keyword evidence="4" id="KW-0812">Transmembrane</keyword>
<dbReference type="InterPro" id="IPR001547">
    <property type="entry name" value="Glyco_hydro_5"/>
</dbReference>
<accession>A0ABU9L355</accession>
<dbReference type="RefSeq" id="WP_342160012.1">
    <property type="nucleotide sequence ID" value="NZ_JBCDNA010000002.1"/>
</dbReference>
<evidence type="ECO:0000256" key="1">
    <source>
        <dbReference type="ARBA" id="ARBA00005641"/>
    </source>
</evidence>
<dbReference type="Pfam" id="PF18564">
    <property type="entry name" value="Glyco_hydro_5_C"/>
    <property type="match status" value="1"/>
</dbReference>
<evidence type="ECO:0000259" key="6">
    <source>
        <dbReference type="Pfam" id="PF18564"/>
    </source>
</evidence>
<dbReference type="InterPro" id="IPR041036">
    <property type="entry name" value="GH5_C"/>
</dbReference>
<comment type="similarity">
    <text evidence="1">Belongs to the glycosyl hydrolase 5 (cellulase A) family.</text>
</comment>
<dbReference type="PANTHER" id="PTHR31308:SF5">
    <property type="entry name" value="ERGOSTERYL-BETA-GLUCOSIDASE"/>
    <property type="match status" value="1"/>
</dbReference>
<dbReference type="Pfam" id="PF00150">
    <property type="entry name" value="Cellulase"/>
    <property type="match status" value="1"/>
</dbReference>
<keyword evidence="4" id="KW-1133">Transmembrane helix</keyword>
<name>A0ABU9L355_9FLAO</name>
<keyword evidence="3" id="KW-0326">Glycosidase</keyword>
<evidence type="ECO:0000256" key="4">
    <source>
        <dbReference type="SAM" id="Phobius"/>
    </source>
</evidence>
<keyword evidence="2" id="KW-0378">Hydrolase</keyword>
<dbReference type="InterPro" id="IPR013780">
    <property type="entry name" value="Glyco_hydro_b"/>
</dbReference>
<reference evidence="7 8" key="1">
    <citation type="submission" date="2024-04" db="EMBL/GenBank/DDBJ databases">
        <title>whole genome sequencing of Lutimonas vermicola strain IMCC1616.</title>
        <authorList>
            <person name="Bae S.S."/>
        </authorList>
    </citation>
    <scope>NUCLEOTIDE SEQUENCE [LARGE SCALE GENOMIC DNA]</scope>
    <source>
        <strain evidence="7 8">IMCC1616</strain>
    </source>
</reference>
<keyword evidence="8" id="KW-1185">Reference proteome</keyword>